<name>A0A4R6UDK5_9BURK</name>
<reference evidence="2 3" key="1">
    <citation type="submission" date="2019-03" db="EMBL/GenBank/DDBJ databases">
        <title>Genomic Encyclopedia of Type Strains, Phase IV (KMG-IV): sequencing the most valuable type-strain genomes for metagenomic binning, comparative biology and taxonomic classification.</title>
        <authorList>
            <person name="Goeker M."/>
        </authorList>
    </citation>
    <scope>NUCLEOTIDE SEQUENCE [LARGE SCALE GENOMIC DNA]</scope>
    <source>
        <strain evidence="2 3">DSM 19605</strain>
    </source>
</reference>
<comment type="caution">
    <text evidence="2">The sequence shown here is derived from an EMBL/GenBank/DDBJ whole genome shotgun (WGS) entry which is preliminary data.</text>
</comment>
<keyword evidence="1" id="KW-0812">Transmembrane</keyword>
<dbReference type="OrthoDB" id="9157543at2"/>
<keyword evidence="1" id="KW-0472">Membrane</keyword>
<dbReference type="RefSeq" id="WP_133595731.1">
    <property type="nucleotide sequence ID" value="NZ_SNYL01000002.1"/>
</dbReference>
<feature type="transmembrane region" description="Helical" evidence="1">
    <location>
        <begin position="83"/>
        <end position="109"/>
    </location>
</feature>
<dbReference type="AlphaFoldDB" id="A0A4R6UDK5"/>
<proteinExistence type="predicted"/>
<gene>
    <name evidence="2" type="ORF">DFR43_102153</name>
</gene>
<dbReference type="EMBL" id="SNYL01000002">
    <property type="protein sequence ID" value="TDQ44810.1"/>
    <property type="molecule type" value="Genomic_DNA"/>
</dbReference>
<feature type="transmembrane region" description="Helical" evidence="1">
    <location>
        <begin position="14"/>
        <end position="36"/>
    </location>
</feature>
<organism evidence="2 3">
    <name type="scientific">Tepidicella xavieri</name>
    <dbReference type="NCBI Taxonomy" id="360241"/>
    <lineage>
        <taxon>Bacteria</taxon>
        <taxon>Pseudomonadati</taxon>
        <taxon>Pseudomonadota</taxon>
        <taxon>Betaproteobacteria</taxon>
        <taxon>Burkholderiales</taxon>
        <taxon>Tepidicella</taxon>
    </lineage>
</organism>
<protein>
    <submittedName>
        <fullName evidence="2">Uncharacterized protein</fullName>
    </submittedName>
</protein>
<evidence type="ECO:0000313" key="3">
    <source>
        <dbReference type="Proteomes" id="UP000295510"/>
    </source>
</evidence>
<keyword evidence="3" id="KW-1185">Reference proteome</keyword>
<accession>A0A4R6UDK5</accession>
<keyword evidence="1" id="KW-1133">Transmembrane helix</keyword>
<dbReference type="Proteomes" id="UP000295510">
    <property type="component" value="Unassembled WGS sequence"/>
</dbReference>
<sequence>MYEIWLGLNIIYEILRPAFGFLAIGALAWLALLVAVWRSPGAQWRRALPSTLILGVFAAIVVFVLAPALTASSLSELKYWVDWAFLGSSALGAGAVVAVAAWPLLAWLARRA</sequence>
<feature type="transmembrane region" description="Helical" evidence="1">
    <location>
        <begin position="48"/>
        <end position="71"/>
    </location>
</feature>
<evidence type="ECO:0000256" key="1">
    <source>
        <dbReference type="SAM" id="Phobius"/>
    </source>
</evidence>
<evidence type="ECO:0000313" key="2">
    <source>
        <dbReference type="EMBL" id="TDQ44810.1"/>
    </source>
</evidence>